<evidence type="ECO:0000313" key="3">
    <source>
        <dbReference type="Proteomes" id="UP000075880"/>
    </source>
</evidence>
<feature type="signal peptide" evidence="1">
    <location>
        <begin position="1"/>
        <end position="25"/>
    </location>
</feature>
<dbReference type="AlphaFoldDB" id="A0AAG5DBP6"/>
<keyword evidence="1" id="KW-0732">Signal</keyword>
<keyword evidence="3" id="KW-1185">Reference proteome</keyword>
<proteinExistence type="predicted"/>
<evidence type="ECO:0000256" key="1">
    <source>
        <dbReference type="SAM" id="SignalP"/>
    </source>
</evidence>
<dbReference type="Proteomes" id="UP000075880">
    <property type="component" value="Unassembled WGS sequence"/>
</dbReference>
<dbReference type="EnsemblMetazoa" id="ENSAATROPT009095">
    <property type="protein sequence ID" value="ENSAATROPP008219"/>
    <property type="gene ID" value="ENSAATROPG007412"/>
</dbReference>
<name>A0AAG5DBP6_ANOAO</name>
<dbReference type="Gene3D" id="1.10.238.270">
    <property type="match status" value="1"/>
</dbReference>
<sequence>MVRQSAPLFGPLALVIVLHLYNCTAMTIAFEQEQVNCQNPPLEAHPKDCCHLPSLIDEDLLRNCKSLYGGEPLQRKLIYERGK</sequence>
<feature type="chain" id="PRO_5042459720" evidence="1">
    <location>
        <begin position="26"/>
        <end position="83"/>
    </location>
</feature>
<protein>
    <submittedName>
        <fullName evidence="2">Uncharacterized protein</fullName>
    </submittedName>
</protein>
<accession>A0AAG5DBP6</accession>
<evidence type="ECO:0000313" key="2">
    <source>
        <dbReference type="EnsemblMetazoa" id="ENSAATROPP008219"/>
    </source>
</evidence>
<reference evidence="2" key="1">
    <citation type="submission" date="2024-04" db="UniProtKB">
        <authorList>
            <consortium name="EnsemblMetazoa"/>
        </authorList>
    </citation>
    <scope>IDENTIFICATION</scope>
    <source>
        <strain evidence="2">EBRO</strain>
    </source>
</reference>
<organism evidence="2 3">
    <name type="scientific">Anopheles atroparvus</name>
    <name type="common">European mosquito</name>
    <dbReference type="NCBI Taxonomy" id="41427"/>
    <lineage>
        <taxon>Eukaryota</taxon>
        <taxon>Metazoa</taxon>
        <taxon>Ecdysozoa</taxon>
        <taxon>Arthropoda</taxon>
        <taxon>Hexapoda</taxon>
        <taxon>Insecta</taxon>
        <taxon>Pterygota</taxon>
        <taxon>Neoptera</taxon>
        <taxon>Endopterygota</taxon>
        <taxon>Diptera</taxon>
        <taxon>Nematocera</taxon>
        <taxon>Culicoidea</taxon>
        <taxon>Culicidae</taxon>
        <taxon>Anophelinae</taxon>
        <taxon>Anopheles</taxon>
    </lineage>
</organism>